<comment type="caution">
    <text evidence="1">The sequence shown here is derived from an EMBL/GenBank/DDBJ whole genome shotgun (WGS) entry which is preliminary data.</text>
</comment>
<proteinExistence type="predicted"/>
<evidence type="ECO:0000313" key="2">
    <source>
        <dbReference type="Proteomes" id="UP000593576"/>
    </source>
</evidence>
<protein>
    <submittedName>
        <fullName evidence="1">Uncharacterized protein</fullName>
    </submittedName>
</protein>
<gene>
    <name evidence="1" type="ORF">Goshw_022235</name>
</gene>
<dbReference type="EMBL" id="JABFAF010000003">
    <property type="protein sequence ID" value="MBA0851565.1"/>
    <property type="molecule type" value="Genomic_DNA"/>
</dbReference>
<organism evidence="1 2">
    <name type="scientific">Gossypium schwendimanii</name>
    <name type="common">Cotton</name>
    <dbReference type="NCBI Taxonomy" id="34291"/>
    <lineage>
        <taxon>Eukaryota</taxon>
        <taxon>Viridiplantae</taxon>
        <taxon>Streptophyta</taxon>
        <taxon>Embryophyta</taxon>
        <taxon>Tracheophyta</taxon>
        <taxon>Spermatophyta</taxon>
        <taxon>Magnoliopsida</taxon>
        <taxon>eudicotyledons</taxon>
        <taxon>Gunneridae</taxon>
        <taxon>Pentapetalae</taxon>
        <taxon>rosids</taxon>
        <taxon>malvids</taxon>
        <taxon>Malvales</taxon>
        <taxon>Malvaceae</taxon>
        <taxon>Malvoideae</taxon>
        <taxon>Gossypium</taxon>
    </lineage>
</organism>
<keyword evidence="2" id="KW-1185">Reference proteome</keyword>
<dbReference type="AlphaFoldDB" id="A0A7J9KYH6"/>
<name>A0A7J9KYH6_GOSSC</name>
<reference evidence="1 2" key="1">
    <citation type="journal article" date="2019" name="Genome Biol. Evol.">
        <title>Insights into the evolution of the New World diploid cottons (Gossypium, subgenus Houzingenia) based on genome sequencing.</title>
        <authorList>
            <person name="Grover C.E."/>
            <person name="Arick M.A. 2nd"/>
            <person name="Thrash A."/>
            <person name="Conover J.L."/>
            <person name="Sanders W.S."/>
            <person name="Peterson D.G."/>
            <person name="Frelichowski J.E."/>
            <person name="Scheffler J.A."/>
            <person name="Scheffler B.E."/>
            <person name="Wendel J.F."/>
        </authorList>
    </citation>
    <scope>NUCLEOTIDE SEQUENCE [LARGE SCALE GENOMIC DNA]</scope>
    <source>
        <strain evidence="1">1</strain>
        <tissue evidence="1">Leaf</tissue>
    </source>
</reference>
<accession>A0A7J9KYH6</accession>
<evidence type="ECO:0000313" key="1">
    <source>
        <dbReference type="EMBL" id="MBA0851565.1"/>
    </source>
</evidence>
<sequence length="32" mass="4006">MSKVFYFKGHHSIHHSHSTIFRRWFIYKSLQV</sequence>
<dbReference type="Proteomes" id="UP000593576">
    <property type="component" value="Unassembled WGS sequence"/>
</dbReference>